<dbReference type="Gene3D" id="1.10.1740.10">
    <property type="match status" value="1"/>
</dbReference>
<feature type="domain" description="RNA polymerase sigma-70 region 2" evidence="8">
    <location>
        <begin position="9"/>
        <end position="72"/>
    </location>
</feature>
<dbReference type="InterPro" id="IPR013325">
    <property type="entry name" value="RNA_pol_sigma_r2"/>
</dbReference>
<evidence type="ECO:0000256" key="1">
    <source>
        <dbReference type="ARBA" id="ARBA00007788"/>
    </source>
</evidence>
<evidence type="ECO:0000259" key="9">
    <source>
        <dbReference type="Pfam" id="PF08281"/>
    </source>
</evidence>
<evidence type="ECO:0000313" key="11">
    <source>
        <dbReference type="Proteomes" id="UP000236173"/>
    </source>
</evidence>
<keyword evidence="5" id="KW-0238">DNA-binding</keyword>
<evidence type="ECO:0000256" key="6">
    <source>
        <dbReference type="ARBA" id="ARBA00023163"/>
    </source>
</evidence>
<evidence type="ECO:0000259" key="8">
    <source>
        <dbReference type="Pfam" id="PF04542"/>
    </source>
</evidence>
<comment type="function">
    <text evidence="7">Sigma factors are initiation factors that promote the attachment of RNA polymerase to specific initiation sites and are then released. Sigma-S contributes to the protection against external stress, thus playing a role in cellular fitness and survival.</text>
</comment>
<keyword evidence="3" id="KW-0805">Transcription regulation</keyword>
<dbReference type="GO" id="GO:0006352">
    <property type="term" value="P:DNA-templated transcription initiation"/>
    <property type="evidence" value="ECO:0007669"/>
    <property type="project" value="InterPro"/>
</dbReference>
<dbReference type="InterPro" id="IPR013249">
    <property type="entry name" value="RNA_pol_sigma70_r4_t2"/>
</dbReference>
<dbReference type="InterPro" id="IPR016032">
    <property type="entry name" value="Sig_transdc_resp-reg_C-effctor"/>
</dbReference>
<dbReference type="PANTHER" id="PTHR43133">
    <property type="entry name" value="RNA POLYMERASE ECF-TYPE SIGMA FACTO"/>
    <property type="match status" value="1"/>
</dbReference>
<organism evidence="10 11">
    <name type="scientific">Candidatus Fervidibacter japonicus</name>
    <dbReference type="NCBI Taxonomy" id="2035412"/>
    <lineage>
        <taxon>Bacteria</taxon>
        <taxon>Candidatus Fervidibacterota</taxon>
        <taxon>Candidatus Fervidibacter</taxon>
    </lineage>
</organism>
<dbReference type="GO" id="GO:0016987">
    <property type="term" value="F:sigma factor activity"/>
    <property type="evidence" value="ECO:0007669"/>
    <property type="project" value="UniProtKB-KW"/>
</dbReference>
<dbReference type="AlphaFoldDB" id="A0A2H5XA24"/>
<keyword evidence="4" id="KW-0731">Sigma factor</keyword>
<gene>
    <name evidence="10" type="ORF">HRbin17_00524</name>
</gene>
<sequence length="176" mass="19914">MSAAPLQTVEEARPRLYDLAARLTADRELREDLVSEMTLFLLERWKELSDKPDAYIFRACYRHAIDVLRRGKSVDSKQRNGVIVESLCALCERLGVDECLLACSLNGNDDPEAIVTARCLMRELLARLTPTQREVLLLLMEGYRPAEIAAKRGVSKPTVTKCLRVIQRTLAELRNA</sequence>
<dbReference type="InterPro" id="IPR039425">
    <property type="entry name" value="RNA_pol_sigma-70-like"/>
</dbReference>
<evidence type="ECO:0000256" key="3">
    <source>
        <dbReference type="ARBA" id="ARBA00023015"/>
    </source>
</evidence>
<feature type="domain" description="RNA polymerase sigma factor 70 region 4 type 2" evidence="9">
    <location>
        <begin position="121"/>
        <end position="159"/>
    </location>
</feature>
<dbReference type="InterPro" id="IPR007627">
    <property type="entry name" value="RNA_pol_sigma70_r2"/>
</dbReference>
<protein>
    <recommendedName>
        <fullName evidence="2">RNA polymerase sigma factor SigS</fullName>
    </recommendedName>
</protein>
<evidence type="ECO:0000256" key="7">
    <source>
        <dbReference type="ARBA" id="ARBA00024701"/>
    </source>
</evidence>
<dbReference type="Gene3D" id="1.10.10.10">
    <property type="entry name" value="Winged helix-like DNA-binding domain superfamily/Winged helix DNA-binding domain"/>
    <property type="match status" value="1"/>
</dbReference>
<reference evidence="11" key="1">
    <citation type="submission" date="2017-09" db="EMBL/GenBank/DDBJ databases">
        <title>Metaegenomics of thermophilic ammonia-oxidizing enrichment culture.</title>
        <authorList>
            <person name="Kato S."/>
            <person name="Suzuki K."/>
        </authorList>
    </citation>
    <scope>NUCLEOTIDE SEQUENCE [LARGE SCALE GENOMIC DNA]</scope>
</reference>
<evidence type="ECO:0000256" key="5">
    <source>
        <dbReference type="ARBA" id="ARBA00023125"/>
    </source>
</evidence>
<dbReference type="Pfam" id="PF04542">
    <property type="entry name" value="Sigma70_r2"/>
    <property type="match status" value="1"/>
</dbReference>
<dbReference type="SUPFAM" id="SSF46894">
    <property type="entry name" value="C-terminal effector domain of the bipartite response regulators"/>
    <property type="match status" value="1"/>
</dbReference>
<dbReference type="InterPro" id="IPR036388">
    <property type="entry name" value="WH-like_DNA-bd_sf"/>
</dbReference>
<comment type="caution">
    <text evidence="10">The sequence shown here is derived from an EMBL/GenBank/DDBJ whole genome shotgun (WGS) entry which is preliminary data.</text>
</comment>
<dbReference type="GO" id="GO:0003677">
    <property type="term" value="F:DNA binding"/>
    <property type="evidence" value="ECO:0007669"/>
    <property type="project" value="UniProtKB-KW"/>
</dbReference>
<evidence type="ECO:0000313" key="10">
    <source>
        <dbReference type="EMBL" id="GBC98029.1"/>
    </source>
</evidence>
<dbReference type="SUPFAM" id="SSF88946">
    <property type="entry name" value="Sigma2 domain of RNA polymerase sigma factors"/>
    <property type="match status" value="1"/>
</dbReference>
<name>A0A2H5XA24_9BACT</name>
<evidence type="ECO:0000256" key="2">
    <source>
        <dbReference type="ARBA" id="ARBA00021245"/>
    </source>
</evidence>
<dbReference type="PANTHER" id="PTHR43133:SF8">
    <property type="entry name" value="RNA POLYMERASE SIGMA FACTOR HI_1459-RELATED"/>
    <property type="match status" value="1"/>
</dbReference>
<dbReference type="Pfam" id="PF08281">
    <property type="entry name" value="Sigma70_r4_2"/>
    <property type="match status" value="1"/>
</dbReference>
<accession>A0A2H5XA24</accession>
<dbReference type="InterPro" id="IPR014284">
    <property type="entry name" value="RNA_pol_sigma-70_dom"/>
</dbReference>
<evidence type="ECO:0000256" key="4">
    <source>
        <dbReference type="ARBA" id="ARBA00023082"/>
    </source>
</evidence>
<dbReference type="Proteomes" id="UP000236173">
    <property type="component" value="Unassembled WGS sequence"/>
</dbReference>
<comment type="similarity">
    <text evidence="1">Belongs to the sigma-70 factor family.</text>
</comment>
<keyword evidence="6" id="KW-0804">Transcription</keyword>
<dbReference type="NCBIfam" id="TIGR02937">
    <property type="entry name" value="sigma70-ECF"/>
    <property type="match status" value="1"/>
</dbReference>
<proteinExistence type="inferred from homology"/>
<dbReference type="EMBL" id="BEHT01000005">
    <property type="protein sequence ID" value="GBC98029.1"/>
    <property type="molecule type" value="Genomic_DNA"/>
</dbReference>